<dbReference type="AlphaFoldDB" id="A0A0P1EYK6"/>
<accession>A0A0P1EYK6</accession>
<dbReference type="eggNOG" id="ENOG502ZWT1">
    <property type="taxonomic scope" value="Bacteria"/>
</dbReference>
<evidence type="ECO:0000313" key="2">
    <source>
        <dbReference type="EMBL" id="CUH60179.1"/>
    </source>
</evidence>
<dbReference type="EMBL" id="CYRX01000025">
    <property type="protein sequence ID" value="CUH60179.1"/>
    <property type="molecule type" value="Genomic_DNA"/>
</dbReference>
<dbReference type="Proteomes" id="UP000051298">
    <property type="component" value="Unassembled WGS sequence"/>
</dbReference>
<keyword evidence="1" id="KW-0732">Signal</keyword>
<feature type="chain" id="PRO_5006062061" description="DUF2059 domain-containing protein" evidence="1">
    <location>
        <begin position="21"/>
        <end position="109"/>
    </location>
</feature>
<reference evidence="2 3" key="1">
    <citation type="submission" date="2015-09" db="EMBL/GenBank/DDBJ databases">
        <authorList>
            <consortium name="Swine Surveillance"/>
        </authorList>
    </citation>
    <scope>NUCLEOTIDE SEQUENCE [LARGE SCALE GENOMIC DNA]</scope>
    <source>
        <strain evidence="2 3">CECT 5294</strain>
    </source>
</reference>
<sequence>MKLFPLAVAFALMAFPAASQDNRALAQQYVELPTVQKMMDDLFAPEALAGGVLAQLPPGMQVSQDQATRLGETMAKSMASLRPRMVELMITGSAATFSAAELEALIAFY</sequence>
<proteinExistence type="predicted"/>
<gene>
    <name evidence="2" type="ORF">THS5294_01468</name>
</gene>
<dbReference type="STRING" id="266809.PM03_06255"/>
<evidence type="ECO:0008006" key="4">
    <source>
        <dbReference type="Google" id="ProtNLM"/>
    </source>
</evidence>
<feature type="signal peptide" evidence="1">
    <location>
        <begin position="1"/>
        <end position="20"/>
    </location>
</feature>
<evidence type="ECO:0000256" key="1">
    <source>
        <dbReference type="SAM" id="SignalP"/>
    </source>
</evidence>
<dbReference type="RefSeq" id="WP_058123217.1">
    <property type="nucleotide sequence ID" value="NZ_CYRX01000025.1"/>
</dbReference>
<protein>
    <recommendedName>
        <fullName evidence="4">DUF2059 domain-containing protein</fullName>
    </recommendedName>
</protein>
<organism evidence="2 3">
    <name type="scientific">Thalassobacter stenotrophicus</name>
    <dbReference type="NCBI Taxonomy" id="266809"/>
    <lineage>
        <taxon>Bacteria</taxon>
        <taxon>Pseudomonadati</taxon>
        <taxon>Pseudomonadota</taxon>
        <taxon>Alphaproteobacteria</taxon>
        <taxon>Rhodobacterales</taxon>
        <taxon>Roseobacteraceae</taxon>
        <taxon>Thalassobacter</taxon>
    </lineage>
</organism>
<evidence type="ECO:0000313" key="3">
    <source>
        <dbReference type="Proteomes" id="UP000051298"/>
    </source>
</evidence>
<name>A0A0P1EYK6_9RHOB</name>